<keyword evidence="2" id="KW-0378">Hydrolase</keyword>
<dbReference type="GO" id="GO:0016042">
    <property type="term" value="P:lipid catabolic process"/>
    <property type="evidence" value="ECO:0007669"/>
    <property type="project" value="UniProtKB-UniRule"/>
</dbReference>
<comment type="caution">
    <text evidence="4">The sequence shown here is derived from an EMBL/GenBank/DDBJ whole genome shotgun (WGS) entry which is preliminary data.</text>
</comment>
<dbReference type="RefSeq" id="WP_160765220.1">
    <property type="nucleotide sequence ID" value="NZ_WUPT01000003.1"/>
</dbReference>
<reference evidence="4 5" key="1">
    <citation type="submission" date="2019-12" db="EMBL/GenBank/DDBJ databases">
        <authorList>
            <person name="Lee S.D."/>
        </authorList>
    </citation>
    <scope>NUCLEOTIDE SEQUENCE [LARGE SCALE GENOMIC DNA]</scope>
    <source>
        <strain evidence="4 5">GH1-50</strain>
    </source>
</reference>
<dbReference type="InterPro" id="IPR016035">
    <property type="entry name" value="Acyl_Trfase/lysoPLipase"/>
</dbReference>
<dbReference type="PROSITE" id="PS51635">
    <property type="entry name" value="PNPLA"/>
    <property type="match status" value="1"/>
</dbReference>
<keyword evidence="5" id="KW-1185">Reference proteome</keyword>
<feature type="domain" description="PNPLA" evidence="3">
    <location>
        <begin position="8"/>
        <end position="214"/>
    </location>
</feature>
<feature type="active site" description="Nucleophile" evidence="2">
    <location>
        <position position="42"/>
    </location>
</feature>
<keyword evidence="1 2" id="KW-0443">Lipid metabolism</keyword>
<dbReference type="Gene3D" id="3.40.1090.10">
    <property type="entry name" value="Cytosolic phospholipase A2 catalytic domain"/>
    <property type="match status" value="1"/>
</dbReference>
<sequence length="281" mass="30350">MTLTFDQIVFSGGGLRCFWQGGFMEELGRHVSLSPKRVTGVSGGALAGAAWLGGAERTLLDCMRAAFEEEAYNATLEDMLNDEDGRTPHQRVYDEVVHKVLDETAQARIADGPAFQILIGYAPSARLSGLTGAAMTVAYEAELHVVNSPHFNWAETAGMGSELVDARAAARGGELADLVCAAATIPPLFQTPEWHGKPVIDGGMADQAPMPDPNEGSTLVLLTRQYRRLPGIASRRYVAPSKETPADKIDFTDPDKLTATWDLGRDDGAAFIRDTQRSKEE</sequence>
<gene>
    <name evidence="4" type="ORF">GQ651_15695</name>
</gene>
<dbReference type="Pfam" id="PF01734">
    <property type="entry name" value="Patatin"/>
    <property type="match status" value="1"/>
</dbReference>
<protein>
    <submittedName>
        <fullName evidence="4">Patatin-like phospholipase family protein</fullName>
    </submittedName>
</protein>
<evidence type="ECO:0000256" key="2">
    <source>
        <dbReference type="PROSITE-ProRule" id="PRU01161"/>
    </source>
</evidence>
<dbReference type="EMBL" id="WUPT01000003">
    <property type="protein sequence ID" value="MXQ09288.1"/>
    <property type="molecule type" value="Genomic_DNA"/>
</dbReference>
<comment type="caution">
    <text evidence="2">Lacks conserved residue(s) required for the propagation of feature annotation.</text>
</comment>
<reference evidence="4 5" key="2">
    <citation type="submission" date="2020-03" db="EMBL/GenBank/DDBJ databases">
        <title>Kangsaoukella pontilimi gen. nov., sp. nov., a new member of the family Rhodobacteraceae isolated from a tidal mudflat.</title>
        <authorList>
            <person name="Kim I.S."/>
        </authorList>
    </citation>
    <scope>NUCLEOTIDE SEQUENCE [LARGE SCALE GENOMIC DNA]</scope>
    <source>
        <strain evidence="4 5">GH1-50</strain>
    </source>
</reference>
<accession>A0A7C9IHT2</accession>
<dbReference type="GO" id="GO:0016787">
    <property type="term" value="F:hydrolase activity"/>
    <property type="evidence" value="ECO:0007669"/>
    <property type="project" value="UniProtKB-UniRule"/>
</dbReference>
<feature type="active site" description="Proton acceptor" evidence="2">
    <location>
        <position position="201"/>
    </location>
</feature>
<evidence type="ECO:0000313" key="4">
    <source>
        <dbReference type="EMBL" id="MXQ09288.1"/>
    </source>
</evidence>
<feature type="short sequence motif" description="DGA/G" evidence="2">
    <location>
        <begin position="201"/>
        <end position="203"/>
    </location>
</feature>
<evidence type="ECO:0000256" key="1">
    <source>
        <dbReference type="ARBA" id="ARBA00023098"/>
    </source>
</evidence>
<dbReference type="InterPro" id="IPR002641">
    <property type="entry name" value="PNPLA_dom"/>
</dbReference>
<feature type="short sequence motif" description="GXSXG" evidence="2">
    <location>
        <begin position="40"/>
        <end position="44"/>
    </location>
</feature>
<keyword evidence="2" id="KW-0442">Lipid degradation</keyword>
<organism evidence="4 5">
    <name type="scientific">Kangsaoukella pontilimi</name>
    <dbReference type="NCBI Taxonomy" id="2691042"/>
    <lineage>
        <taxon>Bacteria</taxon>
        <taxon>Pseudomonadati</taxon>
        <taxon>Pseudomonadota</taxon>
        <taxon>Alphaproteobacteria</taxon>
        <taxon>Rhodobacterales</taxon>
        <taxon>Paracoccaceae</taxon>
        <taxon>Kangsaoukella</taxon>
    </lineage>
</organism>
<name>A0A7C9IHT2_9RHOB</name>
<dbReference type="AlphaFoldDB" id="A0A7C9IHT2"/>
<evidence type="ECO:0000259" key="3">
    <source>
        <dbReference type="PROSITE" id="PS51635"/>
    </source>
</evidence>
<evidence type="ECO:0000313" key="5">
    <source>
        <dbReference type="Proteomes" id="UP000480350"/>
    </source>
</evidence>
<dbReference type="SUPFAM" id="SSF52151">
    <property type="entry name" value="FabD/lysophospholipase-like"/>
    <property type="match status" value="1"/>
</dbReference>
<proteinExistence type="predicted"/>
<dbReference type="Proteomes" id="UP000480350">
    <property type="component" value="Unassembled WGS sequence"/>
</dbReference>